<dbReference type="Proteomes" id="UP001596150">
    <property type="component" value="Unassembled WGS sequence"/>
</dbReference>
<dbReference type="RefSeq" id="WP_266346009.1">
    <property type="nucleotide sequence ID" value="NZ_JAPKNH010000012.1"/>
</dbReference>
<keyword evidence="2" id="KW-1185">Reference proteome</keyword>
<organism evidence="1 2">
    <name type="scientific">Kaistia terrae</name>
    <dbReference type="NCBI Taxonomy" id="537017"/>
    <lineage>
        <taxon>Bacteria</taxon>
        <taxon>Pseudomonadati</taxon>
        <taxon>Pseudomonadota</taxon>
        <taxon>Alphaproteobacteria</taxon>
        <taxon>Hyphomicrobiales</taxon>
        <taxon>Kaistiaceae</taxon>
        <taxon>Kaistia</taxon>
    </lineage>
</organism>
<gene>
    <name evidence="1" type="ORF">ACFPP9_25785</name>
</gene>
<comment type="caution">
    <text evidence="1">The sequence shown here is derived from an EMBL/GenBank/DDBJ whole genome shotgun (WGS) entry which is preliminary data.</text>
</comment>
<protein>
    <submittedName>
        <fullName evidence="1">Uncharacterized protein</fullName>
    </submittedName>
</protein>
<evidence type="ECO:0000313" key="2">
    <source>
        <dbReference type="Proteomes" id="UP001596150"/>
    </source>
</evidence>
<dbReference type="Gene3D" id="1.50.10.10">
    <property type="match status" value="1"/>
</dbReference>
<proteinExistence type="predicted"/>
<dbReference type="EMBL" id="JBHSML010000033">
    <property type="protein sequence ID" value="MFC5519202.1"/>
    <property type="molecule type" value="Genomic_DNA"/>
</dbReference>
<dbReference type="InterPro" id="IPR012341">
    <property type="entry name" value="6hp_glycosidase-like_sf"/>
</dbReference>
<reference evidence="2" key="1">
    <citation type="journal article" date="2019" name="Int. J. Syst. Evol. Microbiol.">
        <title>The Global Catalogue of Microorganisms (GCM) 10K type strain sequencing project: providing services to taxonomists for standard genome sequencing and annotation.</title>
        <authorList>
            <consortium name="The Broad Institute Genomics Platform"/>
            <consortium name="The Broad Institute Genome Sequencing Center for Infectious Disease"/>
            <person name="Wu L."/>
            <person name="Ma J."/>
        </authorList>
    </citation>
    <scope>NUCLEOTIDE SEQUENCE [LARGE SCALE GENOMIC DNA]</scope>
    <source>
        <strain evidence="2">KACC 12633</strain>
    </source>
</reference>
<name>A0ABW0Q527_9HYPH</name>
<sequence length="46" mass="5374">MVHGNANWSHGNWFCGFWVGLLLASYPHTRDEKFLALARERMLLVE</sequence>
<evidence type="ECO:0000313" key="1">
    <source>
        <dbReference type="EMBL" id="MFC5519202.1"/>
    </source>
</evidence>
<accession>A0ABW0Q527</accession>